<evidence type="ECO:0000313" key="3">
    <source>
        <dbReference type="Proteomes" id="UP000784294"/>
    </source>
</evidence>
<dbReference type="Proteomes" id="UP000784294">
    <property type="component" value="Unassembled WGS sequence"/>
</dbReference>
<proteinExistence type="predicted"/>
<evidence type="ECO:0000313" key="2">
    <source>
        <dbReference type="EMBL" id="VEL13400.1"/>
    </source>
</evidence>
<dbReference type="EMBL" id="CAAALY010017663">
    <property type="protein sequence ID" value="VEL13400.1"/>
    <property type="molecule type" value="Genomic_DNA"/>
</dbReference>
<evidence type="ECO:0000256" key="1">
    <source>
        <dbReference type="SAM" id="MobiDB-lite"/>
    </source>
</evidence>
<name>A0A448WJT9_9PLAT</name>
<protein>
    <submittedName>
        <fullName evidence="2">Uncharacterized protein</fullName>
    </submittedName>
</protein>
<accession>A0A448WJT9</accession>
<feature type="region of interest" description="Disordered" evidence="1">
    <location>
        <begin position="120"/>
        <end position="140"/>
    </location>
</feature>
<feature type="compositionally biased region" description="Polar residues" evidence="1">
    <location>
        <begin position="124"/>
        <end position="140"/>
    </location>
</feature>
<reference evidence="2" key="1">
    <citation type="submission" date="2018-11" db="EMBL/GenBank/DDBJ databases">
        <authorList>
            <consortium name="Pathogen Informatics"/>
        </authorList>
    </citation>
    <scope>NUCLEOTIDE SEQUENCE</scope>
</reference>
<gene>
    <name evidence="2" type="ORF">PXEA_LOCUS6840</name>
</gene>
<feature type="region of interest" description="Disordered" evidence="1">
    <location>
        <begin position="1"/>
        <end position="23"/>
    </location>
</feature>
<sequence>MATPTTRLQAPPPPPPRSASTGLHLTRLGITSACPLSTTTGGTNDPNLEASTSLATRGPIYANLAGVKRQTVLAAGGYSRPVLAVAPTASTPPPNSTGSSATVCLLPEVTSSPLFLSPLATPPLSVTNAATTVPSRQTES</sequence>
<comment type="caution">
    <text evidence="2">The sequence shown here is derived from an EMBL/GenBank/DDBJ whole genome shotgun (WGS) entry which is preliminary data.</text>
</comment>
<keyword evidence="3" id="KW-1185">Reference proteome</keyword>
<organism evidence="2 3">
    <name type="scientific">Protopolystoma xenopodis</name>
    <dbReference type="NCBI Taxonomy" id="117903"/>
    <lineage>
        <taxon>Eukaryota</taxon>
        <taxon>Metazoa</taxon>
        <taxon>Spiralia</taxon>
        <taxon>Lophotrochozoa</taxon>
        <taxon>Platyhelminthes</taxon>
        <taxon>Monogenea</taxon>
        <taxon>Polyopisthocotylea</taxon>
        <taxon>Polystomatidea</taxon>
        <taxon>Polystomatidae</taxon>
        <taxon>Protopolystoma</taxon>
    </lineage>
</organism>
<dbReference type="AlphaFoldDB" id="A0A448WJT9"/>